<keyword evidence="2" id="KW-0378">Hydrolase</keyword>
<evidence type="ECO:0000313" key="3">
    <source>
        <dbReference type="Proteomes" id="UP001589710"/>
    </source>
</evidence>
<dbReference type="InterPro" id="IPR035959">
    <property type="entry name" value="RutC-like_sf"/>
</dbReference>
<dbReference type="EC" id="3.5.-.-" evidence="2"/>
<gene>
    <name evidence="2" type="ORF">ACFFTL_30785</name>
</gene>
<keyword evidence="3" id="KW-1185">Reference proteome</keyword>
<dbReference type="RefSeq" id="WP_345510725.1">
    <property type="nucleotide sequence ID" value="NZ_BAAAXD010000009.1"/>
</dbReference>
<dbReference type="InterPro" id="IPR006175">
    <property type="entry name" value="YjgF/YER057c/UK114"/>
</dbReference>
<comment type="similarity">
    <text evidence="1">Belongs to the RutC family.</text>
</comment>
<dbReference type="EMBL" id="JBHMCG010000134">
    <property type="protein sequence ID" value="MFB9576553.1"/>
    <property type="molecule type" value="Genomic_DNA"/>
</dbReference>
<accession>A0ABV5RFA5</accession>
<protein>
    <submittedName>
        <fullName evidence="2">RidA family protein</fullName>
        <ecNumber evidence="2">3.5.-.-</ecNumber>
    </submittedName>
</protein>
<sequence>MDNTHLTHITAPEGVTPGVGYTHVVTGSGRLVAVSGQVALDANGHVVGAGDAAAQARQVFENLRRCLAAAGASFDDVVKLTYYVTDIAHLPAVRTVRDAYIDSEHLPASSAVQVAALFRPELLLEIEAFALVPEAAR</sequence>
<dbReference type="Gene3D" id="3.30.1330.40">
    <property type="entry name" value="RutC-like"/>
    <property type="match status" value="1"/>
</dbReference>
<name>A0ABV5RFA5_9ACTN</name>
<dbReference type="GO" id="GO:0016787">
    <property type="term" value="F:hydrolase activity"/>
    <property type="evidence" value="ECO:0007669"/>
    <property type="project" value="UniProtKB-KW"/>
</dbReference>
<evidence type="ECO:0000256" key="1">
    <source>
        <dbReference type="ARBA" id="ARBA00010552"/>
    </source>
</evidence>
<reference evidence="2 3" key="1">
    <citation type="submission" date="2024-09" db="EMBL/GenBank/DDBJ databases">
        <authorList>
            <person name="Sun Q."/>
            <person name="Mori K."/>
        </authorList>
    </citation>
    <scope>NUCLEOTIDE SEQUENCE [LARGE SCALE GENOMIC DNA]</scope>
    <source>
        <strain evidence="2 3">JCM 3331</strain>
    </source>
</reference>
<evidence type="ECO:0000313" key="2">
    <source>
        <dbReference type="EMBL" id="MFB9576553.1"/>
    </source>
</evidence>
<dbReference type="CDD" id="cd00448">
    <property type="entry name" value="YjgF_YER057c_UK114_family"/>
    <property type="match status" value="1"/>
</dbReference>
<dbReference type="SUPFAM" id="SSF55298">
    <property type="entry name" value="YjgF-like"/>
    <property type="match status" value="1"/>
</dbReference>
<proteinExistence type="inferred from homology"/>
<dbReference type="Pfam" id="PF01042">
    <property type="entry name" value="Ribonuc_L-PSP"/>
    <property type="match status" value="1"/>
</dbReference>
<organism evidence="2 3">
    <name type="scientific">Streptomyces yanii</name>
    <dbReference type="NCBI Taxonomy" id="78510"/>
    <lineage>
        <taxon>Bacteria</taxon>
        <taxon>Bacillati</taxon>
        <taxon>Actinomycetota</taxon>
        <taxon>Actinomycetes</taxon>
        <taxon>Kitasatosporales</taxon>
        <taxon>Streptomycetaceae</taxon>
        <taxon>Streptomyces</taxon>
    </lineage>
</organism>
<dbReference type="PANTHER" id="PTHR11803:SF58">
    <property type="entry name" value="PROTEIN HMF1-RELATED"/>
    <property type="match status" value="1"/>
</dbReference>
<comment type="caution">
    <text evidence="2">The sequence shown here is derived from an EMBL/GenBank/DDBJ whole genome shotgun (WGS) entry which is preliminary data.</text>
</comment>
<dbReference type="Proteomes" id="UP001589710">
    <property type="component" value="Unassembled WGS sequence"/>
</dbReference>
<dbReference type="PANTHER" id="PTHR11803">
    <property type="entry name" value="2-IMINOBUTANOATE/2-IMINOPROPANOATE DEAMINASE RIDA"/>
    <property type="match status" value="1"/>
</dbReference>